<evidence type="ECO:0000313" key="2">
    <source>
        <dbReference type="Proteomes" id="UP000001396"/>
    </source>
</evidence>
<sequence>MPLYQSETLINLIMTNREDIGGKHFTPDVRVVSGVVSKHVTKGSGWIGTLLVDDGGDVACTLEPDLTDVVVVVRVGRLGRQFLGGVGVVTGKTVEDRRVPAPLLKELRWTLDEITLYTGSREQWVFDGGRHVVHDMAKLVEECDDFVVSQERRCALGGLGKVSDECGDGQLALTATDVTLLEWPHGKVTVLALTWMQVKEEVTDDLIVLRWIGDREQLYLWMPQVEWQHRHLLELESQQLLKLESYDFISGSANGIFLSS</sequence>
<protein>
    <submittedName>
        <fullName evidence="1">Uncharacterized protein</fullName>
    </submittedName>
</protein>
<comment type="caution">
    <text evidence="1">The sequence shown here is derived from an EMBL/GenBank/DDBJ whole genome shotgun (WGS) entry which is preliminary data.</text>
</comment>
<organism evidence="1 2">
    <name type="scientific">Heterostelium pallidum (strain ATCC 26659 / Pp 5 / PN500)</name>
    <name type="common">Cellular slime mold</name>
    <name type="synonym">Polysphondylium pallidum</name>
    <dbReference type="NCBI Taxonomy" id="670386"/>
    <lineage>
        <taxon>Eukaryota</taxon>
        <taxon>Amoebozoa</taxon>
        <taxon>Evosea</taxon>
        <taxon>Eumycetozoa</taxon>
        <taxon>Dictyostelia</taxon>
        <taxon>Acytosteliales</taxon>
        <taxon>Acytosteliaceae</taxon>
        <taxon>Heterostelium</taxon>
    </lineage>
</organism>
<proteinExistence type="predicted"/>
<dbReference type="Proteomes" id="UP000001396">
    <property type="component" value="Unassembled WGS sequence"/>
</dbReference>
<evidence type="ECO:0000313" key="1">
    <source>
        <dbReference type="EMBL" id="EFA81322.1"/>
    </source>
</evidence>
<dbReference type="AlphaFoldDB" id="D3BBB5"/>
<name>D3BBB5_HETP5</name>
<dbReference type="EMBL" id="ADBJ01000025">
    <property type="protein sequence ID" value="EFA81322.1"/>
    <property type="molecule type" value="Genomic_DNA"/>
</dbReference>
<accession>D3BBB5</accession>
<dbReference type="RefSeq" id="XP_020433440.1">
    <property type="nucleotide sequence ID" value="XM_020576191.1"/>
</dbReference>
<dbReference type="GeneID" id="31360787"/>
<gene>
    <name evidence="1" type="ORF">PPL_05302</name>
</gene>
<keyword evidence="2" id="KW-1185">Reference proteome</keyword>
<reference evidence="1 2" key="1">
    <citation type="journal article" date="2011" name="Genome Res.">
        <title>Phylogeny-wide analysis of social amoeba genomes highlights ancient origins for complex intercellular communication.</title>
        <authorList>
            <person name="Heidel A.J."/>
            <person name="Lawal H.M."/>
            <person name="Felder M."/>
            <person name="Schilde C."/>
            <person name="Helps N.R."/>
            <person name="Tunggal B."/>
            <person name="Rivero F."/>
            <person name="John U."/>
            <person name="Schleicher M."/>
            <person name="Eichinger L."/>
            <person name="Platzer M."/>
            <person name="Noegel A.A."/>
            <person name="Schaap P."/>
            <person name="Gloeckner G."/>
        </authorList>
    </citation>
    <scope>NUCLEOTIDE SEQUENCE [LARGE SCALE GENOMIC DNA]</scope>
    <source>
        <strain evidence="2">ATCC 26659 / Pp 5 / PN500</strain>
    </source>
</reference>
<dbReference type="InParanoid" id="D3BBB5"/>